<organism evidence="1 2">
    <name type="scientific">Melastoma candidum</name>
    <dbReference type="NCBI Taxonomy" id="119954"/>
    <lineage>
        <taxon>Eukaryota</taxon>
        <taxon>Viridiplantae</taxon>
        <taxon>Streptophyta</taxon>
        <taxon>Embryophyta</taxon>
        <taxon>Tracheophyta</taxon>
        <taxon>Spermatophyta</taxon>
        <taxon>Magnoliopsida</taxon>
        <taxon>eudicotyledons</taxon>
        <taxon>Gunneridae</taxon>
        <taxon>Pentapetalae</taxon>
        <taxon>rosids</taxon>
        <taxon>malvids</taxon>
        <taxon>Myrtales</taxon>
        <taxon>Melastomataceae</taxon>
        <taxon>Melastomatoideae</taxon>
        <taxon>Melastomateae</taxon>
        <taxon>Melastoma</taxon>
    </lineage>
</organism>
<gene>
    <name evidence="1" type="ORF">MLD38_018826</name>
</gene>
<dbReference type="Proteomes" id="UP001057402">
    <property type="component" value="Chromosome 5"/>
</dbReference>
<name>A0ACB9QVK7_9MYRT</name>
<proteinExistence type="predicted"/>
<accession>A0ACB9QVK7</accession>
<sequence>MDPSYPTPDHLLGSPFLRSSIPRRSRLLHLHDPNSRLLLLHDYASRELNAFLWLSLFLLTSLLLRQLLRVFRLWIHARLIPGPPSPSFFGHSHLLRHRNLPDVLASLHDKYGSVVKLWLGPAQLLVSIKDRELVRDMLFKAEDKVPHVGRAFQLAFGRSSLFMTSFHEVRKRRELLAAELNHRMRGGSDLVPDQVMGSIMEKIRLRSAKGSIRCKTLSHHMAFSLMGSLVFGESFSGWLHATEYEDTLMSITNDFIFWASFTVTPFWKSGFWRYQHLCKKLKWLTTDMIHQCGASYEQLRDADWKRSNDSGNIYGSLGSAHGIMAGELLFEDAKRHLFPSEAPCANVMGVMFHGCLLTGGLICNMLARLAAEPEVQDQIYEEIVMARNNSSEDGSSSIDKIPLLVATIYESARLLPAWPLLQRSSVYNNFLLKSGEVIPARAVLVAPLNLIHSDDPSWGDDGSVFNPYRFLSSTSNESEHLKGPKENCEKKPSYILRDPNYTEAFFPFGYGTRACVGQKIVIRGVAALFSSLLEQYKIKLRQGPEANVKASEYLTWELLPSLEIVFTERNN</sequence>
<evidence type="ECO:0000313" key="2">
    <source>
        <dbReference type="Proteomes" id="UP001057402"/>
    </source>
</evidence>
<keyword evidence="2" id="KW-1185">Reference proteome</keyword>
<dbReference type="EMBL" id="CM042884">
    <property type="protein sequence ID" value="KAI4370475.1"/>
    <property type="molecule type" value="Genomic_DNA"/>
</dbReference>
<comment type="caution">
    <text evidence="1">The sequence shown here is derived from an EMBL/GenBank/DDBJ whole genome shotgun (WGS) entry which is preliminary data.</text>
</comment>
<evidence type="ECO:0000313" key="1">
    <source>
        <dbReference type="EMBL" id="KAI4370475.1"/>
    </source>
</evidence>
<protein>
    <submittedName>
        <fullName evidence="1">Uncharacterized protein</fullName>
    </submittedName>
</protein>
<reference evidence="2" key="1">
    <citation type="journal article" date="2023" name="Front. Plant Sci.">
        <title>Chromosomal-level genome assembly of Melastoma candidum provides insights into trichome evolution.</title>
        <authorList>
            <person name="Zhong Y."/>
            <person name="Wu W."/>
            <person name="Sun C."/>
            <person name="Zou P."/>
            <person name="Liu Y."/>
            <person name="Dai S."/>
            <person name="Zhou R."/>
        </authorList>
    </citation>
    <scope>NUCLEOTIDE SEQUENCE [LARGE SCALE GENOMIC DNA]</scope>
</reference>